<dbReference type="Proteomes" id="UP000306196">
    <property type="component" value="Unassembled WGS sequence"/>
</dbReference>
<dbReference type="NCBIfam" id="NF047593">
    <property type="entry name" value="IS66_ISAeme5_TnpA"/>
    <property type="match status" value="1"/>
</dbReference>
<proteinExistence type="predicted"/>
<organism evidence="1 2">
    <name type="scientific">Phragmitibacter flavus</name>
    <dbReference type="NCBI Taxonomy" id="2576071"/>
    <lineage>
        <taxon>Bacteria</taxon>
        <taxon>Pseudomonadati</taxon>
        <taxon>Verrucomicrobiota</taxon>
        <taxon>Verrucomicrobiia</taxon>
        <taxon>Verrucomicrobiales</taxon>
        <taxon>Verrucomicrobiaceae</taxon>
        <taxon>Phragmitibacter</taxon>
    </lineage>
</organism>
<protein>
    <submittedName>
        <fullName evidence="1">IS66 family insertion sequence element accessory protein TnpB</fullName>
    </submittedName>
</protein>
<evidence type="ECO:0000313" key="2">
    <source>
        <dbReference type="Proteomes" id="UP000306196"/>
    </source>
</evidence>
<reference evidence="1 2" key="1">
    <citation type="submission" date="2019-05" db="EMBL/GenBank/DDBJ databases">
        <title>Verrucobacter flavum gen. nov., sp. nov. a new member of the family Verrucomicrobiaceae.</title>
        <authorList>
            <person name="Szuroczki S."/>
            <person name="Abbaszade G."/>
            <person name="Szabo A."/>
            <person name="Felfoldi T."/>
            <person name="Schumann P."/>
            <person name="Boka K."/>
            <person name="Keki Z."/>
            <person name="Toumi M."/>
            <person name="Toth E."/>
        </authorList>
    </citation>
    <scope>NUCLEOTIDE SEQUENCE [LARGE SCALE GENOMIC DNA]</scope>
    <source>
        <strain evidence="1 2">MG-N-17</strain>
    </source>
</reference>
<dbReference type="InterPro" id="IPR010921">
    <property type="entry name" value="Trp_repressor/repl_initiator"/>
</dbReference>
<sequence>MTDSDFDTESVAVLKQDRRGRVLTTPSQRLALLQQFEKSGLSGPQFARVAGINYQTFASWRQQQKRQTHSGVAERGLVQAPGNFVEAVVSVPRCATAPAALQVRLPGGACVEVLHRHQLPLVVELLTLLQKPC</sequence>
<dbReference type="GO" id="GO:0043565">
    <property type="term" value="F:sequence-specific DNA binding"/>
    <property type="evidence" value="ECO:0007669"/>
    <property type="project" value="InterPro"/>
</dbReference>
<dbReference type="EMBL" id="VAUV01000016">
    <property type="protein sequence ID" value="TLD69018.1"/>
    <property type="molecule type" value="Genomic_DNA"/>
</dbReference>
<name>A0A5R8K9N6_9BACT</name>
<dbReference type="AlphaFoldDB" id="A0A5R8K9N6"/>
<keyword evidence="2" id="KW-1185">Reference proteome</keyword>
<dbReference type="SUPFAM" id="SSF48295">
    <property type="entry name" value="TrpR-like"/>
    <property type="match status" value="1"/>
</dbReference>
<accession>A0A5R8K9N6</accession>
<comment type="caution">
    <text evidence="1">The sequence shown here is derived from an EMBL/GenBank/DDBJ whole genome shotgun (WGS) entry which is preliminary data.</text>
</comment>
<gene>
    <name evidence="1" type="ORF">FEM03_19305</name>
</gene>
<dbReference type="RefSeq" id="WP_138087938.1">
    <property type="nucleotide sequence ID" value="NZ_VAUV01000016.1"/>
</dbReference>
<evidence type="ECO:0000313" key="1">
    <source>
        <dbReference type="EMBL" id="TLD69018.1"/>
    </source>
</evidence>
<dbReference type="OrthoDB" id="195611at2"/>